<comment type="function">
    <text evidence="10">Catalyzes the hydrolysis of complex carboxylic polyesters found in the cell wall of plants. Degrades cutin, a macromolecule that forms the structure of the plant cuticle. Allows pathogenic fungi to penetrate through the cuticular barrier into the host plant during the initial stage of fungal infection.</text>
</comment>
<reference evidence="16 17" key="1">
    <citation type="journal article" date="2018" name="Sci. Rep.">
        <title>Comparative genomics provides insights into the lifestyle and reveals functional heterogeneity of dark septate endophytic fungi.</title>
        <authorList>
            <person name="Knapp D.G."/>
            <person name="Nemeth J.B."/>
            <person name="Barry K."/>
            <person name="Hainaut M."/>
            <person name="Henrissat B."/>
            <person name="Johnson J."/>
            <person name="Kuo A."/>
            <person name="Lim J.H.P."/>
            <person name="Lipzen A."/>
            <person name="Nolan M."/>
            <person name="Ohm R.A."/>
            <person name="Tamas L."/>
            <person name="Grigoriev I.V."/>
            <person name="Spatafora J.W."/>
            <person name="Nagy L.G."/>
            <person name="Kovacs G.M."/>
        </authorList>
    </citation>
    <scope>NUCLEOTIDE SEQUENCE [LARGE SCALE GENOMIC DNA]</scope>
    <source>
        <strain evidence="16 17">DSE2036</strain>
    </source>
</reference>
<evidence type="ECO:0000256" key="8">
    <source>
        <dbReference type="ARBA" id="ARBA00023157"/>
    </source>
</evidence>
<evidence type="ECO:0000256" key="11">
    <source>
        <dbReference type="ARBA" id="ARBA00074522"/>
    </source>
</evidence>
<keyword evidence="17" id="KW-1185">Reference proteome</keyword>
<sequence>MKFLALTTLFALGSAIPVEPSIVHRQAVVTSRTELESGSASACPKVIFIWARGSTEPGNMGDGLGPTMADVLEAKYGASNVWVQGVGGPYNAGLLENLGSKGTSQAAIDEAKRLFVLASTKCPSSKIVSAGYSQGSAVIAGAIPDLTAAQRNKVIGIVFFGYTRNKQNNGGISSYPQSNLQVYCDNGGDLVCEGTLLITASHFSYDDEAAGVAPQFLISKIGA</sequence>
<dbReference type="GO" id="GO:0005576">
    <property type="term" value="C:extracellular region"/>
    <property type="evidence" value="ECO:0007669"/>
    <property type="project" value="UniProtKB-SubCell"/>
</dbReference>
<feature type="disulfide bond" evidence="14">
    <location>
        <begin position="43"/>
        <end position="122"/>
    </location>
</feature>
<protein>
    <recommendedName>
        <fullName evidence="11">Cutinase</fullName>
        <ecNumber evidence="3">3.1.1.74</ecNumber>
    </recommendedName>
    <alternativeName>
        <fullName evidence="12">Cutin hydrolase</fullName>
    </alternativeName>
</protein>
<dbReference type="AlphaFoldDB" id="A0A2V1DPY7"/>
<dbReference type="PANTHER" id="PTHR48250:SF3">
    <property type="entry name" value="CUTINASE 1-RELATED"/>
    <property type="match status" value="1"/>
</dbReference>
<dbReference type="EMBL" id="KZ805375">
    <property type="protein sequence ID" value="PVI00313.1"/>
    <property type="molecule type" value="Genomic_DNA"/>
</dbReference>
<evidence type="ECO:0000256" key="13">
    <source>
        <dbReference type="PIRSR" id="PIRSR611150-1"/>
    </source>
</evidence>
<dbReference type="PRINTS" id="PR00129">
    <property type="entry name" value="CUTINASE"/>
</dbReference>
<evidence type="ECO:0000256" key="6">
    <source>
        <dbReference type="ARBA" id="ARBA00022729"/>
    </source>
</evidence>
<keyword evidence="6 15" id="KW-0732">Signal</keyword>
<dbReference type="EC" id="3.1.1.74" evidence="3"/>
<evidence type="ECO:0000313" key="16">
    <source>
        <dbReference type="EMBL" id="PVI00313.1"/>
    </source>
</evidence>
<keyword evidence="5" id="KW-0964">Secreted</keyword>
<proteinExistence type="inferred from homology"/>
<evidence type="ECO:0000256" key="2">
    <source>
        <dbReference type="ARBA" id="ARBA00007534"/>
    </source>
</evidence>
<feature type="disulfide bond" evidence="14">
    <location>
        <begin position="184"/>
        <end position="192"/>
    </location>
</feature>
<dbReference type="STRING" id="97972.A0A2V1DPY7"/>
<keyword evidence="4" id="KW-0719">Serine esterase</keyword>
<dbReference type="InterPro" id="IPR000675">
    <property type="entry name" value="Cutinase/axe"/>
</dbReference>
<evidence type="ECO:0000256" key="14">
    <source>
        <dbReference type="PIRSR" id="PIRSR611150-2"/>
    </source>
</evidence>
<evidence type="ECO:0000256" key="12">
    <source>
        <dbReference type="ARBA" id="ARBA00080724"/>
    </source>
</evidence>
<evidence type="ECO:0000256" key="9">
    <source>
        <dbReference type="ARBA" id="ARBA00034045"/>
    </source>
</evidence>
<evidence type="ECO:0000313" key="17">
    <source>
        <dbReference type="Proteomes" id="UP000244855"/>
    </source>
</evidence>
<keyword evidence="7" id="KW-0378">Hydrolase</keyword>
<gene>
    <name evidence="16" type="ORF">DM02DRAFT_527205</name>
</gene>
<dbReference type="Pfam" id="PF01083">
    <property type="entry name" value="Cutinase"/>
    <property type="match status" value="1"/>
</dbReference>
<keyword evidence="8 14" id="KW-1015">Disulfide bond</keyword>
<evidence type="ECO:0000256" key="4">
    <source>
        <dbReference type="ARBA" id="ARBA00022487"/>
    </source>
</evidence>
<organism evidence="16 17">
    <name type="scientific">Periconia macrospinosa</name>
    <dbReference type="NCBI Taxonomy" id="97972"/>
    <lineage>
        <taxon>Eukaryota</taxon>
        <taxon>Fungi</taxon>
        <taxon>Dikarya</taxon>
        <taxon>Ascomycota</taxon>
        <taxon>Pezizomycotina</taxon>
        <taxon>Dothideomycetes</taxon>
        <taxon>Pleosporomycetidae</taxon>
        <taxon>Pleosporales</taxon>
        <taxon>Massarineae</taxon>
        <taxon>Periconiaceae</taxon>
        <taxon>Periconia</taxon>
    </lineage>
</organism>
<evidence type="ECO:0000256" key="15">
    <source>
        <dbReference type="SAM" id="SignalP"/>
    </source>
</evidence>
<feature type="signal peptide" evidence="15">
    <location>
        <begin position="1"/>
        <end position="15"/>
    </location>
</feature>
<dbReference type="GO" id="GO:0016052">
    <property type="term" value="P:carbohydrate catabolic process"/>
    <property type="evidence" value="ECO:0007669"/>
    <property type="project" value="TreeGrafter"/>
</dbReference>
<evidence type="ECO:0000256" key="3">
    <source>
        <dbReference type="ARBA" id="ARBA00013095"/>
    </source>
</evidence>
<dbReference type="GO" id="GO:0050525">
    <property type="term" value="F:cutinase activity"/>
    <property type="evidence" value="ECO:0007669"/>
    <property type="project" value="UniProtKB-EC"/>
</dbReference>
<evidence type="ECO:0000256" key="1">
    <source>
        <dbReference type="ARBA" id="ARBA00004613"/>
    </source>
</evidence>
<dbReference type="InterPro" id="IPR011150">
    <property type="entry name" value="Cutinase_monf"/>
</dbReference>
<dbReference type="SUPFAM" id="SSF53474">
    <property type="entry name" value="alpha/beta-Hydrolases"/>
    <property type="match status" value="1"/>
</dbReference>
<dbReference type="FunFam" id="3.40.50.1820:FF:000235">
    <property type="entry name" value="Cutinase 1"/>
    <property type="match status" value="1"/>
</dbReference>
<dbReference type="InterPro" id="IPR029058">
    <property type="entry name" value="AB_hydrolase_fold"/>
</dbReference>
<accession>A0A2V1DPY7</accession>
<comment type="similarity">
    <text evidence="2">Belongs to the cutinase family.</text>
</comment>
<comment type="catalytic activity">
    <reaction evidence="9">
        <text>cutin + H2O = cutin monomers.</text>
        <dbReference type="EC" id="3.1.1.74"/>
    </reaction>
</comment>
<feature type="active site" description="Proton donor/acceptor" evidence="13">
    <location>
        <position position="202"/>
    </location>
</feature>
<feature type="chain" id="PRO_5016135792" description="Cutinase" evidence="15">
    <location>
        <begin position="16"/>
        <end position="223"/>
    </location>
</feature>
<dbReference type="Gene3D" id="3.40.50.1820">
    <property type="entry name" value="alpha/beta hydrolase"/>
    <property type="match status" value="1"/>
</dbReference>
<dbReference type="PANTHER" id="PTHR48250">
    <property type="entry name" value="CUTINASE 2-RELATED"/>
    <property type="match status" value="1"/>
</dbReference>
<evidence type="ECO:0000256" key="10">
    <source>
        <dbReference type="ARBA" id="ARBA00057514"/>
    </source>
</evidence>
<feature type="active site" description="Nucleophile" evidence="13">
    <location>
        <position position="133"/>
    </location>
</feature>
<comment type="subcellular location">
    <subcellularLocation>
        <location evidence="1">Secreted</location>
    </subcellularLocation>
</comment>
<dbReference type="OrthoDB" id="3225429at2759"/>
<evidence type="ECO:0000256" key="7">
    <source>
        <dbReference type="ARBA" id="ARBA00022801"/>
    </source>
</evidence>
<dbReference type="SMART" id="SM01110">
    <property type="entry name" value="Cutinase"/>
    <property type="match status" value="1"/>
</dbReference>
<dbReference type="Proteomes" id="UP000244855">
    <property type="component" value="Unassembled WGS sequence"/>
</dbReference>
<evidence type="ECO:0000256" key="5">
    <source>
        <dbReference type="ARBA" id="ARBA00022525"/>
    </source>
</evidence>
<feature type="active site" evidence="13">
    <location>
        <position position="189"/>
    </location>
</feature>
<name>A0A2V1DPY7_9PLEO</name>